<dbReference type="OrthoDB" id="5956362at2759"/>
<accession>A0A6S7K5E4</accession>
<feature type="non-terminal residue" evidence="1">
    <location>
        <position position="1"/>
    </location>
</feature>
<evidence type="ECO:0000313" key="1">
    <source>
        <dbReference type="EMBL" id="CAB4037030.1"/>
    </source>
</evidence>
<dbReference type="AlphaFoldDB" id="A0A6S7K5E4"/>
<evidence type="ECO:0000313" key="2">
    <source>
        <dbReference type="Proteomes" id="UP001152795"/>
    </source>
</evidence>
<feature type="non-terminal residue" evidence="1">
    <location>
        <position position="168"/>
    </location>
</feature>
<comment type="caution">
    <text evidence="1">The sequence shown here is derived from an EMBL/GenBank/DDBJ whole genome shotgun (WGS) entry which is preliminary data.</text>
</comment>
<sequence>KKELDCVKYAVSTRDEDHDIYDYKERRGIMEVENPQLKIKITGILAEEIGRQLIMLFQNLGDNGCYEQFYVEQQKLLNGLKELEKKFEKDYFKDLELSVKLEESILLFGQHLMDDCMRTAKEVIDDVRARNVPNGPFLIAKAHYIISAVYRQRGDFSKAREHVEYSTE</sequence>
<dbReference type="Proteomes" id="UP001152795">
    <property type="component" value="Unassembled WGS sequence"/>
</dbReference>
<name>A0A6S7K5E4_PARCT</name>
<reference evidence="1" key="1">
    <citation type="submission" date="2020-04" db="EMBL/GenBank/DDBJ databases">
        <authorList>
            <person name="Alioto T."/>
            <person name="Alioto T."/>
            <person name="Gomez Garrido J."/>
        </authorList>
    </citation>
    <scope>NUCLEOTIDE SEQUENCE</scope>
    <source>
        <strain evidence="1">A484AB</strain>
    </source>
</reference>
<protein>
    <submittedName>
        <fullName evidence="1">Uncharacterized protein</fullName>
    </submittedName>
</protein>
<keyword evidence="2" id="KW-1185">Reference proteome</keyword>
<dbReference type="EMBL" id="CACRXK020022657">
    <property type="protein sequence ID" value="CAB4037030.1"/>
    <property type="molecule type" value="Genomic_DNA"/>
</dbReference>
<organism evidence="1 2">
    <name type="scientific">Paramuricea clavata</name>
    <name type="common">Red gorgonian</name>
    <name type="synonym">Violescent sea-whip</name>
    <dbReference type="NCBI Taxonomy" id="317549"/>
    <lineage>
        <taxon>Eukaryota</taxon>
        <taxon>Metazoa</taxon>
        <taxon>Cnidaria</taxon>
        <taxon>Anthozoa</taxon>
        <taxon>Octocorallia</taxon>
        <taxon>Malacalcyonacea</taxon>
        <taxon>Plexauridae</taxon>
        <taxon>Paramuricea</taxon>
    </lineage>
</organism>
<gene>
    <name evidence="1" type="ORF">PACLA_8A089578</name>
</gene>
<proteinExistence type="predicted"/>